<accession>A0A813HAG3</accession>
<dbReference type="EMBL" id="CAJNNW010037290">
    <property type="protein sequence ID" value="CAE8740601.1"/>
    <property type="molecule type" value="Genomic_DNA"/>
</dbReference>
<dbReference type="Pfam" id="PF10354">
    <property type="entry name" value="BMT5-like"/>
    <property type="match status" value="1"/>
</dbReference>
<keyword evidence="4" id="KW-1185">Reference proteome</keyword>
<dbReference type="EMBL" id="CAJNNV010031185">
    <property type="protein sequence ID" value="CAE8634951.1"/>
    <property type="molecule type" value="Genomic_DNA"/>
</dbReference>
<dbReference type="GO" id="GO:0070042">
    <property type="term" value="F:rRNA (uridine-N3-)-methyltransferase activity"/>
    <property type="evidence" value="ECO:0007669"/>
    <property type="project" value="InterPro"/>
</dbReference>
<dbReference type="GO" id="GO:0070475">
    <property type="term" value="P:rRNA base methylation"/>
    <property type="evidence" value="ECO:0007669"/>
    <property type="project" value="InterPro"/>
</dbReference>
<protein>
    <recommendedName>
        <fullName evidence="1">25S rRNA (uridine-N(3))-methyltransferase BMT5-like domain-containing protein</fullName>
    </recommendedName>
</protein>
<feature type="domain" description="25S rRNA (uridine-N(3))-methyltransferase BMT5-like" evidence="1">
    <location>
        <begin position="379"/>
        <end position="549"/>
    </location>
</feature>
<sequence length="667" mass="73824">MQGMEEMEEMEEMQGMEEGDVEIFEEEAGEPFICEAEEQEWSGEAAEEDAIGLLGDEELENAADPEEVGDEFEEEVAEAEFLEEGDELLEESAELCEQDHSWEASQELEDLEAAEAEALASKQADPTAPSMDGGTTEEFVEEFEEVEVEAEGPAAGADFLEAGNGRRAVAPRGHLIPDASLEGSNRLKRLLEEDARVPGGASAKKRRVATGGLDGPRPIEAMKINQLLRRWQLEQDVASRYVLENLRLQDLQDLLIQKYAPRQTDSRMKSAAEQISLQAISVQEAAGPSGGILDPVAVVKFRWKLADKDESAIRALNHKELRHVIQTYDGTRTIQEVVQEAAAQRRAEGSAGAAPRAPGISTLGRFLRLELIDPSAKALVLGDANLTFSLQLALHRQSLGHSGQLVATTFETIETLRERYAEIDDTIRQLGEVGAQVWHGVDCTRLADNAKFRGLESSFGAAYYNFPHAGAVSGFFDSHPFVRWRHENLMQLFFRAITVFLADGASVKVSSNCNATGVRYSDIMRAAQSNEFVHVETVPFNEWSLRHYNRSYGDRRDAKQRVNGGEQYRSQNADRDMVYSFCFKPSGAALPKLLLKRPPSCSDILTCTEACRCGFICQAESAGPLYAKHHFKPFQGSHERLEGAAKEELVSQLCRRFLAEISGHHVG</sequence>
<organism evidence="2 4">
    <name type="scientific">Polarella glacialis</name>
    <name type="common">Dinoflagellate</name>
    <dbReference type="NCBI Taxonomy" id="89957"/>
    <lineage>
        <taxon>Eukaryota</taxon>
        <taxon>Sar</taxon>
        <taxon>Alveolata</taxon>
        <taxon>Dinophyceae</taxon>
        <taxon>Suessiales</taxon>
        <taxon>Suessiaceae</taxon>
        <taxon>Polarella</taxon>
    </lineage>
</organism>
<evidence type="ECO:0000259" key="1">
    <source>
        <dbReference type="Pfam" id="PF10354"/>
    </source>
</evidence>
<dbReference type="Proteomes" id="UP000626109">
    <property type="component" value="Unassembled WGS sequence"/>
</dbReference>
<evidence type="ECO:0000313" key="2">
    <source>
        <dbReference type="EMBL" id="CAE8634951.1"/>
    </source>
</evidence>
<gene>
    <name evidence="2" type="ORF">PGLA1383_LOCUS50561</name>
    <name evidence="3" type="ORF">PGLA2088_LOCUS50091</name>
</gene>
<dbReference type="OrthoDB" id="273345at2759"/>
<name>A0A813HAG3_POLGL</name>
<dbReference type="AlphaFoldDB" id="A0A813HAG3"/>
<dbReference type="InterPro" id="IPR019446">
    <property type="entry name" value="BMT5-like"/>
</dbReference>
<evidence type="ECO:0000313" key="4">
    <source>
        <dbReference type="Proteomes" id="UP000654075"/>
    </source>
</evidence>
<evidence type="ECO:0000313" key="3">
    <source>
        <dbReference type="EMBL" id="CAE8740601.1"/>
    </source>
</evidence>
<dbReference type="Proteomes" id="UP000654075">
    <property type="component" value="Unassembled WGS sequence"/>
</dbReference>
<comment type="caution">
    <text evidence="2">The sequence shown here is derived from an EMBL/GenBank/DDBJ whole genome shotgun (WGS) entry which is preliminary data.</text>
</comment>
<proteinExistence type="predicted"/>
<reference evidence="2" key="1">
    <citation type="submission" date="2021-02" db="EMBL/GenBank/DDBJ databases">
        <authorList>
            <person name="Dougan E. K."/>
            <person name="Rhodes N."/>
            <person name="Thang M."/>
            <person name="Chan C."/>
        </authorList>
    </citation>
    <scope>NUCLEOTIDE SEQUENCE</scope>
</reference>